<evidence type="ECO:0000256" key="5">
    <source>
        <dbReference type="ARBA" id="ARBA00022801"/>
    </source>
</evidence>
<dbReference type="InterPro" id="IPR012933">
    <property type="entry name" value="HicA_mRNA_interferase"/>
</dbReference>
<name>A0A0B4S3N1_9FIRM</name>
<dbReference type="OrthoDB" id="286048at2"/>
<accession>A0A0B4S3N1</accession>
<dbReference type="STRING" id="33033.NW74_07420"/>
<gene>
    <name evidence="8" type="ORF">NW74_07420</name>
</gene>
<dbReference type="KEGG" id="pmic:NW74_07420"/>
<keyword evidence="4" id="KW-0255">Endonuclease</keyword>
<dbReference type="AlphaFoldDB" id="A0A0B4S3N1"/>
<keyword evidence="9" id="KW-1185">Reference proteome</keyword>
<dbReference type="Pfam" id="PF07927">
    <property type="entry name" value="HicA_toxin"/>
    <property type="match status" value="1"/>
</dbReference>
<keyword evidence="5" id="KW-0378">Hydrolase</keyword>
<keyword evidence="7" id="KW-0346">Stress response</keyword>
<dbReference type="RefSeq" id="WP_029950439.1">
    <property type="nucleotide sequence ID" value="NZ_CP009761.1"/>
</dbReference>
<keyword evidence="2" id="KW-1277">Toxin-antitoxin system</keyword>
<evidence type="ECO:0000256" key="6">
    <source>
        <dbReference type="ARBA" id="ARBA00022884"/>
    </source>
</evidence>
<evidence type="ECO:0000256" key="2">
    <source>
        <dbReference type="ARBA" id="ARBA00022649"/>
    </source>
</evidence>
<evidence type="ECO:0000256" key="1">
    <source>
        <dbReference type="ARBA" id="ARBA00006620"/>
    </source>
</evidence>
<keyword evidence="6" id="KW-0694">RNA-binding</keyword>
<comment type="similarity">
    <text evidence="1">Belongs to the HicA mRNA interferase family.</text>
</comment>
<dbReference type="Gene3D" id="3.30.920.30">
    <property type="entry name" value="Hypothetical protein"/>
    <property type="match status" value="1"/>
</dbReference>
<dbReference type="EMBL" id="CP009761">
    <property type="protein sequence ID" value="AIZ37164.1"/>
    <property type="molecule type" value="Genomic_DNA"/>
</dbReference>
<dbReference type="Proteomes" id="UP000031386">
    <property type="component" value="Chromosome"/>
</dbReference>
<reference evidence="8 9" key="1">
    <citation type="submission" date="2014-10" db="EMBL/GenBank/DDBJ databases">
        <title>Complete genome sequence of Parvimonas micra KCOM 1535 (= ChDC B708).</title>
        <authorList>
            <person name="Kook J.-K."/>
            <person name="Park S.-N."/>
            <person name="Lim Y.K."/>
            <person name="Roh H."/>
        </authorList>
    </citation>
    <scope>NUCLEOTIDE SEQUENCE [LARGE SCALE GENOMIC DNA]</scope>
    <source>
        <strain evidence="9">KCOM 1535 / ChDC B708</strain>
    </source>
</reference>
<keyword evidence="3" id="KW-0540">Nuclease</keyword>
<evidence type="ECO:0000256" key="4">
    <source>
        <dbReference type="ARBA" id="ARBA00022759"/>
    </source>
</evidence>
<proteinExistence type="inferred from homology"/>
<sequence length="62" mass="7028">MPLTGKEMLKLLNRNGWKELRQEGSHHILEKDGVMIVVPVHGNQDLGKGLEQRILKDTGLKK</sequence>
<dbReference type="SUPFAM" id="SSF54786">
    <property type="entry name" value="YcfA/nrd intein domain"/>
    <property type="match status" value="1"/>
</dbReference>
<evidence type="ECO:0000256" key="7">
    <source>
        <dbReference type="ARBA" id="ARBA00023016"/>
    </source>
</evidence>
<dbReference type="InterPro" id="IPR038570">
    <property type="entry name" value="HicA_sf"/>
</dbReference>
<dbReference type="GO" id="GO:0004519">
    <property type="term" value="F:endonuclease activity"/>
    <property type="evidence" value="ECO:0007669"/>
    <property type="project" value="UniProtKB-KW"/>
</dbReference>
<protein>
    <submittedName>
        <fullName evidence="8">Toxin HicA</fullName>
    </submittedName>
</protein>
<evidence type="ECO:0000313" key="8">
    <source>
        <dbReference type="EMBL" id="AIZ37164.1"/>
    </source>
</evidence>
<organism evidence="8 9">
    <name type="scientific">Parvimonas micra</name>
    <dbReference type="NCBI Taxonomy" id="33033"/>
    <lineage>
        <taxon>Bacteria</taxon>
        <taxon>Bacillati</taxon>
        <taxon>Bacillota</taxon>
        <taxon>Tissierellia</taxon>
        <taxon>Tissierellales</taxon>
        <taxon>Peptoniphilaceae</taxon>
        <taxon>Parvimonas</taxon>
    </lineage>
</organism>
<dbReference type="GO" id="GO:0016787">
    <property type="term" value="F:hydrolase activity"/>
    <property type="evidence" value="ECO:0007669"/>
    <property type="project" value="UniProtKB-KW"/>
</dbReference>
<dbReference type="GO" id="GO:0003729">
    <property type="term" value="F:mRNA binding"/>
    <property type="evidence" value="ECO:0007669"/>
    <property type="project" value="InterPro"/>
</dbReference>
<evidence type="ECO:0000256" key="3">
    <source>
        <dbReference type="ARBA" id="ARBA00022722"/>
    </source>
</evidence>
<evidence type="ECO:0000313" key="9">
    <source>
        <dbReference type="Proteomes" id="UP000031386"/>
    </source>
</evidence>